<evidence type="ECO:0000256" key="1">
    <source>
        <dbReference type="SAM" id="MobiDB-lite"/>
    </source>
</evidence>
<reference evidence="2 3" key="1">
    <citation type="submission" date="2021-01" db="EMBL/GenBank/DDBJ databases">
        <title>Belnapia mucosa sp. nov. and Belnapia arida sp. nov., isolated from the Tabernas Desert (Almeria, Spain).</title>
        <authorList>
            <person name="Molina-Menor E."/>
            <person name="Vidal-Verdu A."/>
            <person name="Calonge A."/>
            <person name="Satari L."/>
            <person name="Pereto J."/>
            <person name="Porcar M."/>
        </authorList>
    </citation>
    <scope>NUCLEOTIDE SEQUENCE [LARGE SCALE GENOMIC DNA]</scope>
    <source>
        <strain evidence="2 3">T18</strain>
    </source>
</reference>
<dbReference type="RefSeq" id="WP_202835093.1">
    <property type="nucleotide sequence ID" value="NZ_JAETWB010000039.1"/>
</dbReference>
<sequence>MAMPARSKRDKEVQAEAEQPSRKPSRRAAAEWLREEEDAFDLWLRQSLHEAFDLAVAEPIPEDILRLIEEDRAERERLRGSRKAKPDK</sequence>
<accession>A0ABS1UF35</accession>
<gene>
    <name evidence="2" type="ORF">JMJ56_28250</name>
</gene>
<dbReference type="Proteomes" id="UP000660885">
    <property type="component" value="Unassembled WGS sequence"/>
</dbReference>
<dbReference type="EMBL" id="JAETWB010000039">
    <property type="protein sequence ID" value="MBL6081881.1"/>
    <property type="molecule type" value="Genomic_DNA"/>
</dbReference>
<comment type="caution">
    <text evidence="2">The sequence shown here is derived from an EMBL/GenBank/DDBJ whole genome shotgun (WGS) entry which is preliminary data.</text>
</comment>
<proteinExistence type="predicted"/>
<protein>
    <recommendedName>
        <fullName evidence="4">Anti-sigma factor NepR domain-containing protein</fullName>
    </recommendedName>
</protein>
<organism evidence="2 3">
    <name type="scientific">Belnapia arida</name>
    <dbReference type="NCBI Taxonomy" id="2804533"/>
    <lineage>
        <taxon>Bacteria</taxon>
        <taxon>Pseudomonadati</taxon>
        <taxon>Pseudomonadota</taxon>
        <taxon>Alphaproteobacteria</taxon>
        <taxon>Acetobacterales</taxon>
        <taxon>Roseomonadaceae</taxon>
        <taxon>Belnapia</taxon>
    </lineage>
</organism>
<evidence type="ECO:0000313" key="2">
    <source>
        <dbReference type="EMBL" id="MBL6081881.1"/>
    </source>
</evidence>
<name>A0ABS1UF35_9PROT</name>
<keyword evidence="3" id="KW-1185">Reference proteome</keyword>
<evidence type="ECO:0008006" key="4">
    <source>
        <dbReference type="Google" id="ProtNLM"/>
    </source>
</evidence>
<feature type="region of interest" description="Disordered" evidence="1">
    <location>
        <begin position="1"/>
        <end position="30"/>
    </location>
</feature>
<evidence type="ECO:0000313" key="3">
    <source>
        <dbReference type="Proteomes" id="UP000660885"/>
    </source>
</evidence>